<evidence type="ECO:0000256" key="1">
    <source>
        <dbReference type="SAM" id="MobiDB-lite"/>
    </source>
</evidence>
<feature type="region of interest" description="Disordered" evidence="1">
    <location>
        <begin position="27"/>
        <end position="52"/>
    </location>
</feature>
<keyword evidence="2" id="KW-0813">Transport</keyword>
<keyword evidence="2" id="KW-0407">Ion channel</keyword>
<sequence>MILTVVLVIAVIGCTIGFYFYKKNNKPHVDPTPEPKPEPTPDPEPEPEPVVDSVKWKNTKTVHIPKKGKVLNDVELDITGDPFIKFEARVNGVIDNSIKFTPSEGNGFTKTTISVDENTSDESRIIEITVKKDGE</sequence>
<dbReference type="Gene3D" id="2.60.40.10">
    <property type="entry name" value="Immunoglobulins"/>
    <property type="match status" value="1"/>
</dbReference>
<reference evidence="2" key="1">
    <citation type="journal article" date="2021" name="Proc. Natl. Acad. Sci. U.S.A.">
        <title>A Catalog of Tens of Thousands of Viruses from Human Metagenomes Reveals Hidden Associations with Chronic Diseases.</title>
        <authorList>
            <person name="Tisza M.J."/>
            <person name="Buck C.B."/>
        </authorList>
    </citation>
    <scope>NUCLEOTIDE SEQUENCE</scope>
    <source>
        <strain evidence="2">CtNQV2</strain>
    </source>
</reference>
<evidence type="ECO:0000313" key="2">
    <source>
        <dbReference type="EMBL" id="DAF43761.1"/>
    </source>
</evidence>
<proteinExistence type="predicted"/>
<dbReference type="EMBL" id="BK032510">
    <property type="protein sequence ID" value="DAF43761.1"/>
    <property type="molecule type" value="Genomic_DNA"/>
</dbReference>
<keyword evidence="2" id="KW-0406">Ion transport</keyword>
<feature type="compositionally biased region" description="Basic and acidic residues" evidence="1">
    <location>
        <begin position="27"/>
        <end position="39"/>
    </location>
</feature>
<name>A0A8S5RYQ4_9CAUD</name>
<protein>
    <submittedName>
        <fullName evidence="2">Sodium channel protein, Voltage-gated sodium gated sodium channel, MEMBRANE</fullName>
    </submittedName>
</protein>
<dbReference type="GO" id="GO:0034220">
    <property type="term" value="P:monoatomic ion transmembrane transport"/>
    <property type="evidence" value="ECO:0007669"/>
    <property type="project" value="UniProtKB-KW"/>
</dbReference>
<accession>A0A8S5RYQ4</accession>
<organism evidence="2">
    <name type="scientific">Myoviridae sp. ctNQV2</name>
    <dbReference type="NCBI Taxonomy" id="2827683"/>
    <lineage>
        <taxon>Viruses</taxon>
        <taxon>Duplodnaviria</taxon>
        <taxon>Heunggongvirae</taxon>
        <taxon>Uroviricota</taxon>
        <taxon>Caudoviricetes</taxon>
    </lineage>
</organism>
<dbReference type="InterPro" id="IPR013783">
    <property type="entry name" value="Ig-like_fold"/>
</dbReference>